<evidence type="ECO:0000313" key="14">
    <source>
        <dbReference type="Proteomes" id="UP000184275"/>
    </source>
</evidence>
<proteinExistence type="inferred from homology"/>
<evidence type="ECO:0000256" key="5">
    <source>
        <dbReference type="ARBA" id="ARBA00022898"/>
    </source>
</evidence>
<dbReference type="CDD" id="cd06829">
    <property type="entry name" value="PLPDE_III_CANSDC"/>
    <property type="match status" value="1"/>
</dbReference>
<dbReference type="FunFam" id="3.20.20.10:FF:000012">
    <property type="entry name" value="Carboxynorspermidine/carboxyspermidine decarboxylase"/>
    <property type="match status" value="1"/>
</dbReference>
<feature type="binding site" evidence="11">
    <location>
        <position position="240"/>
    </location>
    <ligand>
        <name>substrate</name>
    </ligand>
</feature>
<comment type="cofactor">
    <cofactor evidence="1">
        <name>pyridoxal 5'-phosphate</name>
        <dbReference type="ChEBI" id="CHEBI:597326"/>
    </cofactor>
</comment>
<dbReference type="GO" id="GO:0009089">
    <property type="term" value="P:lysine biosynthetic process via diaminopimelate"/>
    <property type="evidence" value="ECO:0007669"/>
    <property type="project" value="TreeGrafter"/>
</dbReference>
<accession>A0A1M6S7C6</accession>
<gene>
    <name evidence="13" type="ORF">SAMN05720469_10565</name>
</gene>
<evidence type="ECO:0000256" key="10">
    <source>
        <dbReference type="ARBA" id="ARBA00047389"/>
    </source>
</evidence>
<sequence length="375" mass="42632">MIDYSQVPSPCYVLEESRLIRNLQILQRVEQEAEVKIICALKGFSMWSTFPLVGKYLAGATASSLNEAKLAKNEMGKEVHVFAPVYGSEEIEEILRLADHITFNSFSQWKRYKSQTLAAHVSPGIRVNPEFSTVETDLYNPCGRFSRLGVTQKEFRPEELDGIEGLHFHALCEQNADALEAVLQNFEARFGQWIPQMKWVNFGGGHHITREDYDVERLIRILRDFHKRYPGIEIVLEPGEAVGWQTGELVASVEDIVRNEKEIAILNVSVSAHMPDCLEMPYRPTVIGAGNPGEKKYDYRLGGDTCLAGDVIGDYSFDSPLQVGDRIVFFDMIHYTMVKTTFFNGVAHPSIGIWTPDGQFKLVHRFTYEQFRDKL</sequence>
<evidence type="ECO:0000256" key="1">
    <source>
        <dbReference type="ARBA" id="ARBA00001933"/>
    </source>
</evidence>
<evidence type="ECO:0000256" key="2">
    <source>
        <dbReference type="ARBA" id="ARBA00012259"/>
    </source>
</evidence>
<dbReference type="PIRSF" id="PIRSF038941">
    <property type="entry name" value="NspC"/>
    <property type="match status" value="1"/>
</dbReference>
<dbReference type="GO" id="GO:0008295">
    <property type="term" value="P:spermidine biosynthetic process"/>
    <property type="evidence" value="ECO:0007669"/>
    <property type="project" value="UniProtKB-KW"/>
</dbReference>
<dbReference type="NCBIfam" id="TIGR01047">
    <property type="entry name" value="nspC"/>
    <property type="match status" value="1"/>
</dbReference>
<dbReference type="Gene3D" id="3.20.20.10">
    <property type="entry name" value="Alanine racemase"/>
    <property type="match status" value="1"/>
</dbReference>
<dbReference type="InterPro" id="IPR022643">
    <property type="entry name" value="De-COase2_C"/>
</dbReference>
<dbReference type="RefSeq" id="WP_073302939.1">
    <property type="nucleotide sequence ID" value="NZ_FRAW01000005.1"/>
</dbReference>
<dbReference type="FunFam" id="2.40.37.10:FF:000013">
    <property type="entry name" value="Carboxynorspermidine decarboxylase"/>
    <property type="match status" value="1"/>
</dbReference>
<evidence type="ECO:0000256" key="6">
    <source>
        <dbReference type="ARBA" id="ARBA00023066"/>
    </source>
</evidence>
<dbReference type="PANTHER" id="PTHR43727:SF1">
    <property type="entry name" value="CARBOXYNORSPERMIDINE_CARBOXYSPERMIDINE DECARBOXYLASE"/>
    <property type="match status" value="1"/>
</dbReference>
<keyword evidence="7" id="KW-0456">Lyase</keyword>
<evidence type="ECO:0000313" key="13">
    <source>
        <dbReference type="EMBL" id="SHK40605.1"/>
    </source>
</evidence>
<dbReference type="SUPFAM" id="SSF50621">
    <property type="entry name" value="Alanine racemase C-terminal domain-like"/>
    <property type="match status" value="1"/>
</dbReference>
<feature type="binding site" evidence="11">
    <location>
        <position position="276"/>
    </location>
    <ligand>
        <name>substrate</name>
    </ligand>
</feature>
<reference evidence="14" key="1">
    <citation type="submission" date="2016-11" db="EMBL/GenBank/DDBJ databases">
        <authorList>
            <person name="Varghese N."/>
            <person name="Submissions S."/>
        </authorList>
    </citation>
    <scope>NUCLEOTIDE SEQUENCE [LARGE SCALE GENOMIC DNA]</scope>
    <source>
        <strain evidence="14">UWOS</strain>
    </source>
</reference>
<dbReference type="PANTHER" id="PTHR43727">
    <property type="entry name" value="DIAMINOPIMELATE DECARBOXYLASE"/>
    <property type="match status" value="1"/>
</dbReference>
<evidence type="ECO:0000256" key="3">
    <source>
        <dbReference type="ARBA" id="ARBA00013633"/>
    </source>
</evidence>
<dbReference type="InterPro" id="IPR009006">
    <property type="entry name" value="Ala_racemase/Decarboxylase_C"/>
</dbReference>
<comment type="catalytic activity">
    <reaction evidence="9">
        <text>carboxyspermidine + H(+) = spermidine + CO2</text>
        <dbReference type="Rhea" id="RHEA:34095"/>
        <dbReference type="ChEBI" id="CHEBI:15378"/>
        <dbReference type="ChEBI" id="CHEBI:16526"/>
        <dbReference type="ChEBI" id="CHEBI:57834"/>
        <dbReference type="ChEBI" id="CHEBI:65072"/>
        <dbReference type="EC" id="4.1.1.96"/>
    </reaction>
</comment>
<comment type="catalytic activity">
    <reaction evidence="10">
        <text>carboxynorspermidine + H(+) = norspermidine + CO2</text>
        <dbReference type="Rhea" id="RHEA:34099"/>
        <dbReference type="ChEBI" id="CHEBI:15378"/>
        <dbReference type="ChEBI" id="CHEBI:16526"/>
        <dbReference type="ChEBI" id="CHEBI:57920"/>
        <dbReference type="ChEBI" id="CHEBI:65070"/>
        <dbReference type="EC" id="4.1.1.96"/>
    </reaction>
</comment>
<dbReference type="Proteomes" id="UP000184275">
    <property type="component" value="Unassembled WGS sequence"/>
</dbReference>
<dbReference type="EC" id="4.1.1.96" evidence="2"/>
<evidence type="ECO:0000259" key="12">
    <source>
        <dbReference type="Pfam" id="PF00278"/>
    </source>
</evidence>
<dbReference type="AlphaFoldDB" id="A0A1M6S7C6"/>
<evidence type="ECO:0000256" key="7">
    <source>
        <dbReference type="ARBA" id="ARBA00023239"/>
    </source>
</evidence>
<evidence type="ECO:0000256" key="4">
    <source>
        <dbReference type="ARBA" id="ARBA00022793"/>
    </source>
</evidence>
<feature type="domain" description="Orn/DAP/Arg decarboxylase 2 C-terminal" evidence="12">
    <location>
        <begin position="210"/>
        <end position="332"/>
    </location>
</feature>
<dbReference type="InterPro" id="IPR005730">
    <property type="entry name" value="Nsp_de-COase"/>
</dbReference>
<evidence type="ECO:0000256" key="11">
    <source>
        <dbReference type="PIRSR" id="PIRSR038941-1"/>
    </source>
</evidence>
<name>A0A1M6S7C6_9BACT</name>
<dbReference type="GO" id="GO:0045312">
    <property type="term" value="P:nor-spermidine biosynthetic process"/>
    <property type="evidence" value="ECO:0007669"/>
    <property type="project" value="InterPro"/>
</dbReference>
<dbReference type="SUPFAM" id="SSF51419">
    <property type="entry name" value="PLP-binding barrel"/>
    <property type="match status" value="1"/>
</dbReference>
<dbReference type="EMBL" id="FRAW01000005">
    <property type="protein sequence ID" value="SHK40605.1"/>
    <property type="molecule type" value="Genomic_DNA"/>
</dbReference>
<protein>
    <recommendedName>
        <fullName evidence="3">Carboxynorspermidine/carboxyspermidine decarboxylase</fullName>
        <ecNumber evidence="2">4.1.1.96</ecNumber>
    </recommendedName>
</protein>
<dbReference type="GO" id="GO:0008836">
    <property type="term" value="F:diaminopimelate decarboxylase activity"/>
    <property type="evidence" value="ECO:0007669"/>
    <property type="project" value="TreeGrafter"/>
</dbReference>
<organism evidence="13 14">
    <name type="scientific">Fibrobacter intestinalis</name>
    <dbReference type="NCBI Taxonomy" id="28122"/>
    <lineage>
        <taxon>Bacteria</taxon>
        <taxon>Pseudomonadati</taxon>
        <taxon>Fibrobacterota</taxon>
        <taxon>Fibrobacteria</taxon>
        <taxon>Fibrobacterales</taxon>
        <taxon>Fibrobacteraceae</taxon>
        <taxon>Fibrobacter</taxon>
    </lineage>
</organism>
<dbReference type="InterPro" id="IPR029066">
    <property type="entry name" value="PLP-binding_barrel"/>
</dbReference>
<dbReference type="Pfam" id="PF00278">
    <property type="entry name" value="Orn_DAP_Arg_deC"/>
    <property type="match status" value="1"/>
</dbReference>
<keyword evidence="6" id="KW-0745">Spermidine biosynthesis</keyword>
<keyword evidence="4" id="KW-0210">Decarboxylase</keyword>
<comment type="similarity">
    <text evidence="8">Belongs to the Orn/Lys/Arg decarboxylase class-II family. NspC subfamily.</text>
</comment>
<keyword evidence="5" id="KW-0663">Pyridoxal phosphate</keyword>
<keyword evidence="14" id="KW-1185">Reference proteome</keyword>
<evidence type="ECO:0000256" key="9">
    <source>
        <dbReference type="ARBA" id="ARBA00047351"/>
    </source>
</evidence>
<dbReference type="Gene3D" id="2.40.37.10">
    <property type="entry name" value="Lyase, Ornithine Decarboxylase, Chain A, domain 1"/>
    <property type="match status" value="1"/>
</dbReference>
<evidence type="ECO:0000256" key="8">
    <source>
        <dbReference type="ARBA" id="ARBA00025802"/>
    </source>
</evidence>